<feature type="domain" description="C2H2-type" evidence="12">
    <location>
        <begin position="138"/>
        <end position="165"/>
    </location>
</feature>
<dbReference type="FunFam" id="3.30.160.60:FF:000385">
    <property type="entry name" value="Zinc finger protein 236 variant"/>
    <property type="match status" value="1"/>
</dbReference>
<feature type="domain" description="PX" evidence="13">
    <location>
        <begin position="389"/>
        <end position="493"/>
    </location>
</feature>
<evidence type="ECO:0000256" key="4">
    <source>
        <dbReference type="ARBA" id="ARBA00022771"/>
    </source>
</evidence>
<sequence length="493" mass="56988">MAELMELEGTLPPEPMEASDGPVSGDIMTDIGGNSNILEPLSMVDVKYEDSSDEESNEKSNKNFKVNNENNEDFIKKDEFSDSDSETRRSKRDKDIVSYKIESDKRKKNFKCWKCNAKLTCGRGLANHLRKHEVERGFQCVMCKDKFDNNIDLVRHKSKHDDEDRTYMCQKCKVAFTHYCDYIHHTVTHQQRSLYKCDECFSYYKEKHTFKNHVYIHCEQHTEAKKTAPKTHKCGECGKAYPDSKMLKYHMMGHTGVRPFQCLYCGKGFRTDVQRRTHTRIHTNERPFVCKHCHLGYKQSTDLKKHSCKVVKKEKIFECELCDKKFKLQLSLATHMLIHSDFRPYPLTMASESSSAVLELKDEEDTDAETLANAPGEVTSAPLIMEHGYDIAVKVDAPMKQLSTLETFVTYRVRCVCARWPAPPAVRRRYNHFKELHSRLAASHLWLAPPPLPPLHSARQQLDRYSRGFVQTRALALHAFLGECRCTSAGDRR</sequence>
<dbReference type="Gene3D" id="3.30.1520.10">
    <property type="entry name" value="Phox-like domain"/>
    <property type="match status" value="1"/>
</dbReference>
<evidence type="ECO:0000256" key="10">
    <source>
        <dbReference type="PROSITE-ProRule" id="PRU00042"/>
    </source>
</evidence>
<feature type="region of interest" description="Disordered" evidence="11">
    <location>
        <begin position="1"/>
        <end position="69"/>
    </location>
</feature>
<evidence type="ECO:0000256" key="5">
    <source>
        <dbReference type="ARBA" id="ARBA00022833"/>
    </source>
</evidence>
<feature type="domain" description="C2H2-type" evidence="12">
    <location>
        <begin position="260"/>
        <end position="287"/>
    </location>
</feature>
<comment type="caution">
    <text evidence="14">The sequence shown here is derived from an EMBL/GenBank/DDBJ whole genome shotgun (WGS) entry which is preliminary data.</text>
</comment>
<keyword evidence="9" id="KW-0539">Nucleus</keyword>
<evidence type="ECO:0000313" key="14">
    <source>
        <dbReference type="EMBL" id="CAG9106541.1"/>
    </source>
</evidence>
<keyword evidence="5" id="KW-0862">Zinc</keyword>
<dbReference type="Gene3D" id="3.30.160.60">
    <property type="entry name" value="Classic Zinc Finger"/>
    <property type="match status" value="6"/>
</dbReference>
<keyword evidence="3" id="KW-0677">Repeat</keyword>
<dbReference type="SMART" id="SM00355">
    <property type="entry name" value="ZnF_C2H2"/>
    <property type="match status" value="7"/>
</dbReference>
<dbReference type="Pfam" id="PF00787">
    <property type="entry name" value="PX"/>
    <property type="match status" value="1"/>
</dbReference>
<dbReference type="InterPro" id="IPR036871">
    <property type="entry name" value="PX_dom_sf"/>
</dbReference>
<dbReference type="GO" id="GO:0003677">
    <property type="term" value="F:DNA binding"/>
    <property type="evidence" value="ECO:0007669"/>
    <property type="project" value="UniProtKB-KW"/>
</dbReference>
<protein>
    <submittedName>
        <fullName evidence="14">(diamondback moth) hypothetical protein</fullName>
    </submittedName>
</protein>
<evidence type="ECO:0000256" key="7">
    <source>
        <dbReference type="ARBA" id="ARBA00023125"/>
    </source>
</evidence>
<name>A0A8S4DYD0_PLUXY</name>
<keyword evidence="2" id="KW-0479">Metal-binding</keyword>
<dbReference type="PROSITE" id="PS50195">
    <property type="entry name" value="PX"/>
    <property type="match status" value="1"/>
</dbReference>
<dbReference type="SUPFAM" id="SSF57667">
    <property type="entry name" value="beta-beta-alpha zinc fingers"/>
    <property type="match status" value="4"/>
</dbReference>
<dbReference type="GO" id="GO:0035091">
    <property type="term" value="F:phosphatidylinositol binding"/>
    <property type="evidence" value="ECO:0007669"/>
    <property type="project" value="InterPro"/>
</dbReference>
<organism evidence="14 15">
    <name type="scientific">Plutella xylostella</name>
    <name type="common">Diamondback moth</name>
    <name type="synonym">Plutella maculipennis</name>
    <dbReference type="NCBI Taxonomy" id="51655"/>
    <lineage>
        <taxon>Eukaryota</taxon>
        <taxon>Metazoa</taxon>
        <taxon>Ecdysozoa</taxon>
        <taxon>Arthropoda</taxon>
        <taxon>Hexapoda</taxon>
        <taxon>Insecta</taxon>
        <taxon>Pterygota</taxon>
        <taxon>Neoptera</taxon>
        <taxon>Endopterygota</taxon>
        <taxon>Lepidoptera</taxon>
        <taxon>Glossata</taxon>
        <taxon>Ditrysia</taxon>
        <taxon>Yponomeutoidea</taxon>
        <taxon>Plutellidae</taxon>
        <taxon>Plutella</taxon>
    </lineage>
</organism>
<keyword evidence="15" id="KW-1185">Reference proteome</keyword>
<evidence type="ECO:0000256" key="2">
    <source>
        <dbReference type="ARBA" id="ARBA00022723"/>
    </source>
</evidence>
<dbReference type="PROSITE" id="PS50157">
    <property type="entry name" value="ZINC_FINGER_C2H2_2"/>
    <property type="match status" value="6"/>
</dbReference>
<evidence type="ECO:0000256" key="9">
    <source>
        <dbReference type="ARBA" id="ARBA00023242"/>
    </source>
</evidence>
<feature type="domain" description="C2H2-type" evidence="12">
    <location>
        <begin position="110"/>
        <end position="137"/>
    </location>
</feature>
<dbReference type="GO" id="GO:0008270">
    <property type="term" value="F:zinc ion binding"/>
    <property type="evidence" value="ECO:0007669"/>
    <property type="project" value="UniProtKB-KW"/>
</dbReference>
<dbReference type="PROSITE" id="PS00028">
    <property type="entry name" value="ZINC_FINGER_C2H2_1"/>
    <property type="match status" value="7"/>
</dbReference>
<dbReference type="Proteomes" id="UP000653454">
    <property type="component" value="Unassembled WGS sequence"/>
</dbReference>
<evidence type="ECO:0000313" key="15">
    <source>
        <dbReference type="Proteomes" id="UP000653454"/>
    </source>
</evidence>
<feature type="domain" description="C2H2-type" evidence="12">
    <location>
        <begin position="232"/>
        <end position="259"/>
    </location>
</feature>
<evidence type="ECO:0000256" key="11">
    <source>
        <dbReference type="SAM" id="MobiDB-lite"/>
    </source>
</evidence>
<evidence type="ECO:0000256" key="1">
    <source>
        <dbReference type="ARBA" id="ARBA00004123"/>
    </source>
</evidence>
<keyword evidence="7" id="KW-0238">DNA-binding</keyword>
<gene>
    <name evidence="14" type="ORF">PLXY2_LOCUS3628</name>
</gene>
<dbReference type="Pfam" id="PF00096">
    <property type="entry name" value="zf-C2H2"/>
    <property type="match status" value="3"/>
</dbReference>
<dbReference type="GO" id="GO:0005634">
    <property type="term" value="C:nucleus"/>
    <property type="evidence" value="ECO:0007669"/>
    <property type="project" value="UniProtKB-SubCell"/>
</dbReference>
<dbReference type="InterPro" id="IPR036236">
    <property type="entry name" value="Znf_C2H2_sf"/>
</dbReference>
<keyword evidence="4 10" id="KW-0863">Zinc-finger</keyword>
<feature type="domain" description="C2H2-type" evidence="12">
    <location>
        <begin position="317"/>
        <end position="344"/>
    </location>
</feature>
<dbReference type="EMBL" id="CAJHNJ030000009">
    <property type="protein sequence ID" value="CAG9106541.1"/>
    <property type="molecule type" value="Genomic_DNA"/>
</dbReference>
<feature type="domain" description="C2H2-type" evidence="12">
    <location>
        <begin position="195"/>
        <end position="222"/>
    </location>
</feature>
<dbReference type="InterPro" id="IPR050758">
    <property type="entry name" value="Znf_C2H2-type"/>
</dbReference>
<dbReference type="InterPro" id="IPR013087">
    <property type="entry name" value="Znf_C2H2_type"/>
</dbReference>
<evidence type="ECO:0000256" key="6">
    <source>
        <dbReference type="ARBA" id="ARBA00023015"/>
    </source>
</evidence>
<dbReference type="InterPro" id="IPR001683">
    <property type="entry name" value="PX_dom"/>
</dbReference>
<dbReference type="PANTHER" id="PTHR23234:SF10">
    <property type="entry name" value="RIKEN CDNA 6720489N17 GENE-RELATED"/>
    <property type="match status" value="1"/>
</dbReference>
<dbReference type="PANTHER" id="PTHR23234">
    <property type="entry name" value="ZNF44 PROTEIN"/>
    <property type="match status" value="1"/>
</dbReference>
<keyword evidence="6" id="KW-0805">Transcription regulation</keyword>
<dbReference type="SUPFAM" id="SSF64268">
    <property type="entry name" value="PX domain"/>
    <property type="match status" value="1"/>
</dbReference>
<evidence type="ECO:0000259" key="12">
    <source>
        <dbReference type="PROSITE" id="PS50157"/>
    </source>
</evidence>
<reference evidence="14" key="1">
    <citation type="submission" date="2020-11" db="EMBL/GenBank/DDBJ databases">
        <authorList>
            <person name="Whiteford S."/>
        </authorList>
    </citation>
    <scope>NUCLEOTIDE SEQUENCE</scope>
</reference>
<evidence type="ECO:0000256" key="3">
    <source>
        <dbReference type="ARBA" id="ARBA00022737"/>
    </source>
</evidence>
<dbReference type="FunFam" id="3.30.160.60:FF:000322">
    <property type="entry name" value="GDNF-inducible zinc finger protein 1"/>
    <property type="match status" value="1"/>
</dbReference>
<proteinExistence type="predicted"/>
<accession>A0A8S4DYD0</accession>
<comment type="subcellular location">
    <subcellularLocation>
        <location evidence="1">Nucleus</location>
    </subcellularLocation>
</comment>
<keyword evidence="8" id="KW-0804">Transcription</keyword>
<evidence type="ECO:0000259" key="13">
    <source>
        <dbReference type="PROSITE" id="PS50195"/>
    </source>
</evidence>
<evidence type="ECO:0000256" key="8">
    <source>
        <dbReference type="ARBA" id="ARBA00023163"/>
    </source>
</evidence>
<dbReference type="AlphaFoldDB" id="A0A8S4DYD0"/>